<feature type="region of interest" description="Disordered" evidence="1">
    <location>
        <begin position="215"/>
        <end position="244"/>
    </location>
</feature>
<evidence type="ECO:0000259" key="2">
    <source>
        <dbReference type="Pfam" id="PF17948"/>
    </source>
</evidence>
<dbReference type="InterPro" id="IPR040480">
    <property type="entry name" value="DnaT_DNA_bind"/>
</dbReference>
<evidence type="ECO:0000256" key="1">
    <source>
        <dbReference type="SAM" id="MobiDB-lite"/>
    </source>
</evidence>
<feature type="region of interest" description="Disordered" evidence="1">
    <location>
        <begin position="135"/>
        <end position="159"/>
    </location>
</feature>
<dbReference type="Pfam" id="PF17948">
    <property type="entry name" value="DnaT"/>
    <property type="match status" value="1"/>
</dbReference>
<accession>A0A2K8KTL6</accession>
<name>A0A2K8KTL6_9GAMM</name>
<organism evidence="3 4">
    <name type="scientific">Reinekea forsetii</name>
    <dbReference type="NCBI Taxonomy" id="1336806"/>
    <lineage>
        <taxon>Bacteria</taxon>
        <taxon>Pseudomonadati</taxon>
        <taxon>Pseudomonadota</taxon>
        <taxon>Gammaproteobacteria</taxon>
        <taxon>Oceanospirillales</taxon>
        <taxon>Saccharospirillaceae</taxon>
        <taxon>Reinekea</taxon>
    </lineage>
</organism>
<dbReference type="KEGG" id="rfo:REIFOR_02841"/>
<evidence type="ECO:0000313" key="4">
    <source>
        <dbReference type="Proteomes" id="UP000229757"/>
    </source>
</evidence>
<feature type="compositionally biased region" description="Basic and acidic residues" evidence="1">
    <location>
        <begin position="233"/>
        <end position="244"/>
    </location>
</feature>
<dbReference type="Gene3D" id="1.10.8.1180">
    <property type="match status" value="1"/>
</dbReference>
<gene>
    <name evidence="3" type="ORF">REIFOR_02841</name>
</gene>
<dbReference type="AlphaFoldDB" id="A0A2K8KTL6"/>
<dbReference type="Proteomes" id="UP000229757">
    <property type="component" value="Chromosome"/>
</dbReference>
<proteinExistence type="predicted"/>
<feature type="domain" description="DnaT DNA-binding" evidence="2">
    <location>
        <begin position="154"/>
        <end position="216"/>
    </location>
</feature>
<reference evidence="3 4" key="1">
    <citation type="journal article" date="2017" name="Environ. Microbiol.">
        <title>Genomic and physiological analyses of 'Reinekea forsetii' reveal a versatile opportunistic lifestyle during spring algae blooms.</title>
        <authorList>
            <person name="Avci B."/>
            <person name="Hahnke R.L."/>
            <person name="Chafee M."/>
            <person name="Fischer T."/>
            <person name="Gruber-Vodicka H."/>
            <person name="Tegetmeyer H.E."/>
            <person name="Harder J."/>
            <person name="Fuchs B.M."/>
            <person name="Amann R.I."/>
            <person name="Teeling H."/>
        </authorList>
    </citation>
    <scope>NUCLEOTIDE SEQUENCE [LARGE SCALE GENOMIC DNA]</scope>
    <source>
        <strain evidence="3 4">Hel1_31_D35</strain>
    </source>
</reference>
<dbReference type="RefSeq" id="WP_100258183.1">
    <property type="nucleotide sequence ID" value="NZ_CP011797.1"/>
</dbReference>
<protein>
    <recommendedName>
        <fullName evidence="2">DnaT DNA-binding domain-containing protein</fullName>
    </recommendedName>
</protein>
<sequence>MLLVSPLLAQTLGLEEALLVQLLFDLQQLQGSAEVPLSRQQQQTLVPFWTASQFSLVLKRLRALGLVQVRGEGPWTIVCDTALFDNAAKLQVMAPAEPTIQASRPALRSEPVPVYALSEPINETRQRNQFDEELAYLKNDPPATPAGRARKSRLGQDWEPSDSFPKLLAFHDIPMEFALSELAKFRQYYTATDRTEISWDVRFLNWVQRSWHDSLNSKGRHDRQQATNGESAEPARDKRTQVRDALRNIRDTDW</sequence>
<evidence type="ECO:0000313" key="3">
    <source>
        <dbReference type="EMBL" id="ATX77962.1"/>
    </source>
</evidence>
<keyword evidence="4" id="KW-1185">Reference proteome</keyword>
<dbReference type="EMBL" id="CP011797">
    <property type="protein sequence ID" value="ATX77962.1"/>
    <property type="molecule type" value="Genomic_DNA"/>
</dbReference>